<reference evidence="2" key="1">
    <citation type="journal article" date="2003" name="Appl. Microbiol. Biotechnol.">
        <title>The Corynebacterium glutamicum genome: features and impacts on biotechnological processes.</title>
        <authorList>
            <person name="Ikeda M."/>
            <person name="Nakagawa S."/>
        </authorList>
    </citation>
    <scope>NUCLEOTIDE SEQUENCE [LARGE SCALE GENOMIC DNA]</scope>
    <source>
        <strain evidence="2">ATCC 13032 / DSM 20300 / BCRC 11384 / JCM 1318 / LMG 3730 / NCIMB 10025</strain>
    </source>
</reference>
<dbReference type="PATRIC" id="fig|196627.13.peg.2178"/>
<sequence length="81" mass="9297">MPALSSSIIDPLWRQFSALIPPVINTHPLGCHRPRIADRIIFDKLIAVLVLGASYIKIFRFHMLSHHATHPPRRVDHCRDI</sequence>
<dbReference type="AlphaFoldDB" id="Q8NNG1"/>
<gene>
    <name evidence="1" type="ordered locus">Cgl2243</name>
</gene>
<accession>Q8NNG1</accession>
<dbReference type="Proteomes" id="UP000000582">
    <property type="component" value="Chromosome"/>
</dbReference>
<evidence type="ECO:0000313" key="2">
    <source>
        <dbReference type="Proteomes" id="UP000000582"/>
    </source>
</evidence>
<proteinExistence type="predicted"/>
<dbReference type="EMBL" id="BA000036">
    <property type="protein sequence ID" value="BAB99636.1"/>
    <property type="molecule type" value="Genomic_DNA"/>
</dbReference>
<dbReference type="KEGG" id="cgl:Cgl2243"/>
<dbReference type="OrthoDB" id="4559615at2"/>
<keyword evidence="2" id="KW-1185">Reference proteome</keyword>
<name>Q8NNG1_CORGL</name>
<dbReference type="HOGENOM" id="CLU_055261_4_1_11"/>
<organism evidence="1 2">
    <name type="scientific">Corynebacterium glutamicum (strain ATCC 13032 / DSM 20300 / JCM 1318 / BCRC 11384 / CCUG 27702 / LMG 3730 / NBRC 12168 / NCIMB 10025 / NRRL B-2784 / 534)</name>
    <dbReference type="NCBI Taxonomy" id="196627"/>
    <lineage>
        <taxon>Bacteria</taxon>
        <taxon>Bacillati</taxon>
        <taxon>Actinomycetota</taxon>
        <taxon>Actinomycetes</taxon>
        <taxon>Mycobacteriales</taxon>
        <taxon>Corynebacteriaceae</taxon>
        <taxon>Corynebacterium</taxon>
    </lineage>
</organism>
<evidence type="ECO:0000313" key="1">
    <source>
        <dbReference type="EMBL" id="BAB99636.1"/>
    </source>
</evidence>
<dbReference type="BioCyc" id="CORYNE:G18NG-11836-MONOMER"/>
<evidence type="ECO:0008006" key="3">
    <source>
        <dbReference type="Google" id="ProtNLM"/>
    </source>
</evidence>
<protein>
    <recommendedName>
        <fullName evidence="3">Transposase</fullName>
    </recommendedName>
</protein>